<dbReference type="EMBL" id="OC928202">
    <property type="protein sequence ID" value="CAD7657626.1"/>
    <property type="molecule type" value="Genomic_DNA"/>
</dbReference>
<evidence type="ECO:0000259" key="3">
    <source>
        <dbReference type="PROSITE" id="PS51718"/>
    </source>
</evidence>
<sequence>MSLFGSEFNYIIELQDKLSQIDDVQIQLDFPHIVVIGSQSSGKSSVLERIVGEDFIPRGTDTVTRRPLQLHLNNSEKYGVFSHRPNDSFEDFTQIHNEIESQTKELIKGNKFSNAPITLTLYGPDLVDLTLIDLPGITLVSSEEDNNNVEKMTKDICMEYIKKENCLILAVSGANQDIQNSPAIQLARTVDKEGDRTIGVLTKLDIMDAGTHAKKLLNNKHKIKLKHGFIGVMNRSQQSINDKVNIRDALEQEQMFFKNSDIYQDIASKNGITYLKQFLHNVLKEHLSKTLPQYLKGILDKYQELKDEIDSLPFPQNEDEQMEELFNILGQFDTEFKREIGGSLMTYQDDRKTRGINIRQIMHENYGETIDLLTYNEEEMENHIKTAENNTCAAEELY</sequence>
<dbReference type="Pfam" id="PF01031">
    <property type="entry name" value="Dynamin_M"/>
    <property type="match status" value="1"/>
</dbReference>
<evidence type="ECO:0000256" key="2">
    <source>
        <dbReference type="ARBA" id="ARBA00023134"/>
    </source>
</evidence>
<dbReference type="SMART" id="SM00053">
    <property type="entry name" value="DYNc"/>
    <property type="match status" value="1"/>
</dbReference>
<dbReference type="InterPro" id="IPR022812">
    <property type="entry name" value="Dynamin"/>
</dbReference>
<dbReference type="GO" id="GO:0016020">
    <property type="term" value="C:membrane"/>
    <property type="evidence" value="ECO:0007669"/>
    <property type="project" value="TreeGrafter"/>
</dbReference>
<dbReference type="InterPro" id="IPR027417">
    <property type="entry name" value="P-loop_NTPase"/>
</dbReference>
<feature type="domain" description="Dynamin-type G" evidence="3">
    <location>
        <begin position="27"/>
        <end position="292"/>
    </location>
</feature>
<gene>
    <name evidence="4" type="ORF">ONB1V03_LOCUS14252</name>
</gene>
<dbReference type="InterPro" id="IPR001401">
    <property type="entry name" value="Dynamin_GTPase"/>
</dbReference>
<accession>A0A7R9MD69</accession>
<dbReference type="GO" id="GO:0005874">
    <property type="term" value="C:microtubule"/>
    <property type="evidence" value="ECO:0007669"/>
    <property type="project" value="TreeGrafter"/>
</dbReference>
<dbReference type="PRINTS" id="PR00195">
    <property type="entry name" value="DYNAMIN"/>
</dbReference>
<dbReference type="PROSITE" id="PS51718">
    <property type="entry name" value="G_DYNAMIN_2"/>
    <property type="match status" value="1"/>
</dbReference>
<dbReference type="OrthoDB" id="5061070at2759"/>
<dbReference type="GO" id="GO:0008017">
    <property type="term" value="F:microtubule binding"/>
    <property type="evidence" value="ECO:0007669"/>
    <property type="project" value="TreeGrafter"/>
</dbReference>
<dbReference type="GO" id="GO:0003924">
    <property type="term" value="F:GTPase activity"/>
    <property type="evidence" value="ECO:0007669"/>
    <property type="project" value="InterPro"/>
</dbReference>
<dbReference type="GO" id="GO:0005525">
    <property type="term" value="F:GTP binding"/>
    <property type="evidence" value="ECO:0007669"/>
    <property type="project" value="InterPro"/>
</dbReference>
<dbReference type="InterPro" id="IPR030381">
    <property type="entry name" value="G_DYNAMIN_dom"/>
</dbReference>
<organism evidence="4">
    <name type="scientific">Oppiella nova</name>
    <dbReference type="NCBI Taxonomy" id="334625"/>
    <lineage>
        <taxon>Eukaryota</taxon>
        <taxon>Metazoa</taxon>
        <taxon>Ecdysozoa</taxon>
        <taxon>Arthropoda</taxon>
        <taxon>Chelicerata</taxon>
        <taxon>Arachnida</taxon>
        <taxon>Acari</taxon>
        <taxon>Acariformes</taxon>
        <taxon>Sarcoptiformes</taxon>
        <taxon>Oribatida</taxon>
        <taxon>Brachypylina</taxon>
        <taxon>Oppioidea</taxon>
        <taxon>Oppiidae</taxon>
        <taxon>Oppiella</taxon>
    </lineage>
</organism>
<dbReference type="AlphaFoldDB" id="A0A7R9MD69"/>
<dbReference type="InterPro" id="IPR000375">
    <property type="entry name" value="Dynamin_stalk"/>
</dbReference>
<dbReference type="GO" id="GO:0005737">
    <property type="term" value="C:cytoplasm"/>
    <property type="evidence" value="ECO:0007669"/>
    <property type="project" value="TreeGrafter"/>
</dbReference>
<evidence type="ECO:0000313" key="5">
    <source>
        <dbReference type="Proteomes" id="UP000728032"/>
    </source>
</evidence>
<proteinExistence type="predicted"/>
<dbReference type="Proteomes" id="UP000728032">
    <property type="component" value="Unassembled WGS sequence"/>
</dbReference>
<dbReference type="EMBL" id="CAJPVJ010013377">
    <property type="protein sequence ID" value="CAG2174812.1"/>
    <property type="molecule type" value="Genomic_DNA"/>
</dbReference>
<dbReference type="Gene3D" id="3.40.50.300">
    <property type="entry name" value="P-loop containing nucleotide triphosphate hydrolases"/>
    <property type="match status" value="1"/>
</dbReference>
<dbReference type="InterPro" id="IPR045063">
    <property type="entry name" value="Dynamin_N"/>
</dbReference>
<protein>
    <recommendedName>
        <fullName evidence="3">Dynamin-type G domain-containing protein</fullName>
    </recommendedName>
</protein>
<name>A0A7R9MD69_9ACAR</name>
<reference evidence="4" key="1">
    <citation type="submission" date="2020-11" db="EMBL/GenBank/DDBJ databases">
        <authorList>
            <person name="Tran Van P."/>
        </authorList>
    </citation>
    <scope>NUCLEOTIDE SEQUENCE</scope>
</reference>
<evidence type="ECO:0000256" key="1">
    <source>
        <dbReference type="ARBA" id="ARBA00022741"/>
    </source>
</evidence>
<keyword evidence="1" id="KW-0547">Nucleotide-binding</keyword>
<evidence type="ECO:0000313" key="4">
    <source>
        <dbReference type="EMBL" id="CAD7657626.1"/>
    </source>
</evidence>
<dbReference type="SUPFAM" id="SSF52540">
    <property type="entry name" value="P-loop containing nucleoside triphosphate hydrolases"/>
    <property type="match status" value="1"/>
</dbReference>
<dbReference type="PANTHER" id="PTHR11566">
    <property type="entry name" value="DYNAMIN"/>
    <property type="match status" value="1"/>
</dbReference>
<dbReference type="Pfam" id="PF00350">
    <property type="entry name" value="Dynamin_N"/>
    <property type="match status" value="1"/>
</dbReference>
<keyword evidence="2" id="KW-0342">GTP-binding</keyword>
<keyword evidence="5" id="KW-1185">Reference proteome</keyword>
<dbReference type="CDD" id="cd08771">
    <property type="entry name" value="DLP_1"/>
    <property type="match status" value="1"/>
</dbReference>